<feature type="transmembrane region" description="Helical" evidence="5">
    <location>
        <begin position="106"/>
        <end position="133"/>
    </location>
</feature>
<feature type="transmembrane region" description="Helical" evidence="5">
    <location>
        <begin position="171"/>
        <end position="191"/>
    </location>
</feature>
<protein>
    <submittedName>
        <fullName evidence="7">MFS transporter</fullName>
    </submittedName>
</protein>
<keyword evidence="2 5" id="KW-0812">Transmembrane</keyword>
<evidence type="ECO:0000256" key="3">
    <source>
        <dbReference type="ARBA" id="ARBA00022989"/>
    </source>
</evidence>
<reference evidence="7 8" key="1">
    <citation type="submission" date="2022-06" db="EMBL/GenBank/DDBJ databases">
        <title>Rhizosaccharibacter gen. nov. sp. nov. KSS12, endophytic bacteria isolated from sugarcane.</title>
        <authorList>
            <person name="Pitiwittayakul N."/>
        </authorList>
    </citation>
    <scope>NUCLEOTIDE SEQUENCE [LARGE SCALE GENOMIC DNA]</scope>
    <source>
        <strain evidence="7 8">KSS12</strain>
    </source>
</reference>
<dbReference type="PROSITE" id="PS50850">
    <property type="entry name" value="MFS"/>
    <property type="match status" value="1"/>
</dbReference>
<proteinExistence type="predicted"/>
<dbReference type="Proteomes" id="UP001524547">
    <property type="component" value="Unassembled WGS sequence"/>
</dbReference>
<feature type="transmembrane region" description="Helical" evidence="5">
    <location>
        <begin position="237"/>
        <end position="258"/>
    </location>
</feature>
<organism evidence="7 8">
    <name type="scientific">Rhizosaccharibacter radicis</name>
    <dbReference type="NCBI Taxonomy" id="2782605"/>
    <lineage>
        <taxon>Bacteria</taxon>
        <taxon>Pseudomonadati</taxon>
        <taxon>Pseudomonadota</taxon>
        <taxon>Alphaproteobacteria</taxon>
        <taxon>Acetobacterales</taxon>
        <taxon>Acetobacteraceae</taxon>
        <taxon>Rhizosaccharibacter</taxon>
    </lineage>
</organism>
<keyword evidence="3 5" id="KW-1133">Transmembrane helix</keyword>
<dbReference type="PANTHER" id="PTHR23514:SF13">
    <property type="entry name" value="INNER MEMBRANE PROTEIN YBJJ"/>
    <property type="match status" value="1"/>
</dbReference>
<evidence type="ECO:0000313" key="8">
    <source>
        <dbReference type="Proteomes" id="UP001524547"/>
    </source>
</evidence>
<feature type="transmembrane region" description="Helical" evidence="5">
    <location>
        <begin position="364"/>
        <end position="381"/>
    </location>
</feature>
<name>A0ABT1VYJ4_9PROT</name>
<dbReference type="InterPro" id="IPR051788">
    <property type="entry name" value="MFS_Transporter"/>
</dbReference>
<dbReference type="Pfam" id="PF07690">
    <property type="entry name" value="MFS_1"/>
    <property type="match status" value="1"/>
</dbReference>
<dbReference type="SUPFAM" id="SSF103473">
    <property type="entry name" value="MFS general substrate transporter"/>
    <property type="match status" value="1"/>
</dbReference>
<dbReference type="EMBL" id="JAMZEJ010000003">
    <property type="protein sequence ID" value="MCQ8240450.1"/>
    <property type="molecule type" value="Genomic_DNA"/>
</dbReference>
<sequence length="387" mass="37934">MSVTAPTPLGLGAGARPARVATRLAFFVAGFANSAWAPLVPFAKRHAGIDDASLGLLLLCLGLGSIVSMPLAGAASARFGCRTMIVGSGLVAALMLPLLATLGVPWALALALALFGAGIGGIDVAMNIQAIVVERAAGVPLMSGFHGLFSVGGIAGAGGTALLLWLGLPPLPAACCVLAASAVLLLLAAPASLPTGRAGQGGGASFAIPRGIVLLIGAMAFVCFLAEGAALDWSAVFLSTVIGTALSLGGAGYAAFATAMTMGRLTGDRFVAAVGHRRAVLLGGVVAAAGFCVVAWAASTVAALLGFVLVGAGCANIVPVLFSATGRQTAMAESVAVPAVTTLGYAGILVGPAAIGFLAHAATLRVAFLVLAALLLVVGAARRRLPA</sequence>
<dbReference type="Gene3D" id="1.20.1250.20">
    <property type="entry name" value="MFS general substrate transporter like domains"/>
    <property type="match status" value="2"/>
</dbReference>
<dbReference type="CDD" id="cd17393">
    <property type="entry name" value="MFS_MosC_like"/>
    <property type="match status" value="1"/>
</dbReference>
<keyword evidence="8" id="KW-1185">Reference proteome</keyword>
<feature type="transmembrane region" description="Helical" evidence="5">
    <location>
        <begin position="335"/>
        <end position="358"/>
    </location>
</feature>
<comment type="subcellular location">
    <subcellularLocation>
        <location evidence="1">Membrane</location>
        <topology evidence="1">Multi-pass membrane protein</topology>
    </subcellularLocation>
</comment>
<feature type="transmembrane region" description="Helical" evidence="5">
    <location>
        <begin position="79"/>
        <end position="100"/>
    </location>
</feature>
<dbReference type="InterPro" id="IPR036259">
    <property type="entry name" value="MFS_trans_sf"/>
</dbReference>
<comment type="caution">
    <text evidence="7">The sequence shown here is derived from an EMBL/GenBank/DDBJ whole genome shotgun (WGS) entry which is preliminary data.</text>
</comment>
<accession>A0ABT1VYJ4</accession>
<evidence type="ECO:0000256" key="1">
    <source>
        <dbReference type="ARBA" id="ARBA00004141"/>
    </source>
</evidence>
<keyword evidence="4 5" id="KW-0472">Membrane</keyword>
<dbReference type="InterPro" id="IPR020846">
    <property type="entry name" value="MFS_dom"/>
</dbReference>
<feature type="transmembrane region" description="Helical" evidence="5">
    <location>
        <begin position="145"/>
        <end position="165"/>
    </location>
</feature>
<dbReference type="RefSeq" id="WP_422919169.1">
    <property type="nucleotide sequence ID" value="NZ_JAMZEJ010000003.1"/>
</dbReference>
<evidence type="ECO:0000259" key="6">
    <source>
        <dbReference type="PROSITE" id="PS50850"/>
    </source>
</evidence>
<gene>
    <name evidence="7" type="ORF">NFI88_06275</name>
</gene>
<feature type="transmembrane region" description="Helical" evidence="5">
    <location>
        <begin position="304"/>
        <end position="323"/>
    </location>
</feature>
<evidence type="ECO:0000256" key="4">
    <source>
        <dbReference type="ARBA" id="ARBA00023136"/>
    </source>
</evidence>
<feature type="transmembrane region" description="Helical" evidence="5">
    <location>
        <begin position="20"/>
        <end position="40"/>
    </location>
</feature>
<dbReference type="InterPro" id="IPR011701">
    <property type="entry name" value="MFS"/>
</dbReference>
<feature type="transmembrane region" description="Helical" evidence="5">
    <location>
        <begin position="52"/>
        <end position="72"/>
    </location>
</feature>
<evidence type="ECO:0000313" key="7">
    <source>
        <dbReference type="EMBL" id="MCQ8240450.1"/>
    </source>
</evidence>
<feature type="domain" description="Major facilitator superfamily (MFS) profile" evidence="6">
    <location>
        <begin position="212"/>
        <end position="387"/>
    </location>
</feature>
<dbReference type="PANTHER" id="PTHR23514">
    <property type="entry name" value="BYPASS OF STOP CODON PROTEIN 6"/>
    <property type="match status" value="1"/>
</dbReference>
<feature type="transmembrane region" description="Helical" evidence="5">
    <location>
        <begin position="279"/>
        <end position="298"/>
    </location>
</feature>
<evidence type="ECO:0000256" key="5">
    <source>
        <dbReference type="SAM" id="Phobius"/>
    </source>
</evidence>
<feature type="transmembrane region" description="Helical" evidence="5">
    <location>
        <begin position="212"/>
        <end position="231"/>
    </location>
</feature>
<evidence type="ECO:0000256" key="2">
    <source>
        <dbReference type="ARBA" id="ARBA00022692"/>
    </source>
</evidence>